<gene>
    <name evidence="8" type="primary">cas2</name>
    <name evidence="9" type="ORF">MA03_02880</name>
</gene>
<name>A0A0F7FH34_9CREN</name>
<dbReference type="GO" id="GO:0051607">
    <property type="term" value="P:defense response to virus"/>
    <property type="evidence" value="ECO:0007669"/>
    <property type="project" value="UniProtKB-UniRule"/>
</dbReference>
<dbReference type="KEGG" id="thf:MA03_02880"/>
<accession>A0A0F7FH34</accession>
<dbReference type="PANTHER" id="PTHR34405">
    <property type="entry name" value="CRISPR-ASSOCIATED ENDORIBONUCLEASE CAS2"/>
    <property type="match status" value="1"/>
</dbReference>
<protein>
    <recommendedName>
        <fullName evidence="8">CRISPR-associated endoribonuclease Cas2</fullName>
        <ecNumber evidence="8">3.1.-.-</ecNumber>
    </recommendedName>
</protein>
<dbReference type="NCBIfam" id="TIGR01573">
    <property type="entry name" value="cas2"/>
    <property type="match status" value="1"/>
</dbReference>
<reference evidence="9 10" key="1">
    <citation type="journal article" date="2015" name="Stand. Genomic Sci.">
        <title>Complete genome sequence of and proposal of Thermofilum uzonense sp. nov. a novel hyperthermophilic crenarchaeon and emended description of the genus Thermofilum.</title>
        <authorList>
            <person name="Toshchakov S.V."/>
            <person name="Korzhenkov A.A."/>
            <person name="Samarov N.I."/>
            <person name="Mazunin I.O."/>
            <person name="Mozhey O.I."/>
            <person name="Shmyr I.S."/>
            <person name="Derbikova K.S."/>
            <person name="Taranov E.A."/>
            <person name="Dominova I.N."/>
            <person name="Bonch-Osmolovskaya E.A."/>
            <person name="Patrushev M.V."/>
            <person name="Podosokorskaya O.A."/>
            <person name="Kublanov I.V."/>
        </authorList>
    </citation>
    <scope>NUCLEOTIDE SEQUENCE [LARGE SCALE GENOMIC DNA]</scope>
    <source>
        <strain evidence="9 10">1807-2</strain>
    </source>
</reference>
<dbReference type="AlphaFoldDB" id="A0A0F7FH34"/>
<keyword evidence="2 8" id="KW-0540">Nuclease</keyword>
<keyword evidence="7 8" id="KW-0051">Antiviral defense</keyword>
<dbReference type="Proteomes" id="UP000067434">
    <property type="component" value="Chromosome"/>
</dbReference>
<dbReference type="RefSeq" id="WP_191118703.1">
    <property type="nucleotide sequence ID" value="NZ_CP009961.1"/>
</dbReference>
<dbReference type="GO" id="GO:0046872">
    <property type="term" value="F:metal ion binding"/>
    <property type="evidence" value="ECO:0007669"/>
    <property type="project" value="UniProtKB-UniRule"/>
</dbReference>
<evidence type="ECO:0000256" key="8">
    <source>
        <dbReference type="HAMAP-Rule" id="MF_01471"/>
    </source>
</evidence>
<evidence type="ECO:0000256" key="5">
    <source>
        <dbReference type="ARBA" id="ARBA00022801"/>
    </source>
</evidence>
<dbReference type="HAMAP" id="MF_01471">
    <property type="entry name" value="Cas2"/>
    <property type="match status" value="1"/>
</dbReference>
<keyword evidence="6 8" id="KW-0460">Magnesium</keyword>
<keyword evidence="3 8" id="KW-0479">Metal-binding</keyword>
<dbReference type="EC" id="3.1.-.-" evidence="8"/>
<dbReference type="GeneID" id="25401141"/>
<comment type="function">
    <text evidence="8">CRISPR (clustered regularly interspaced short palindromic repeat), is an adaptive immune system that provides protection against mobile genetic elements (viruses, transposable elements and conjugative plasmids). CRISPR clusters contain sequences complementary to antecedent mobile elements and target invading nucleic acids. CRISPR clusters are transcribed and processed into CRISPR RNA (crRNA). Functions as a ssRNA-specific endoribonuclease. Involved in the integration of spacer DNA into the CRISPR cassette.</text>
</comment>
<dbReference type="EMBL" id="CP009961">
    <property type="protein sequence ID" value="AKG38429.1"/>
    <property type="molecule type" value="Genomic_DNA"/>
</dbReference>
<dbReference type="STRING" id="1550241.MA03_02880"/>
<keyword evidence="10" id="KW-1185">Reference proteome</keyword>
<evidence type="ECO:0000256" key="6">
    <source>
        <dbReference type="ARBA" id="ARBA00022842"/>
    </source>
</evidence>
<dbReference type="InterPro" id="IPR019199">
    <property type="entry name" value="Virulence_VapD/CRISPR_Cas2"/>
</dbReference>
<comment type="cofactor">
    <cofactor evidence="1 8">
        <name>Mg(2+)</name>
        <dbReference type="ChEBI" id="CHEBI:18420"/>
    </cofactor>
</comment>
<evidence type="ECO:0000256" key="1">
    <source>
        <dbReference type="ARBA" id="ARBA00001946"/>
    </source>
</evidence>
<sequence>MTDQVILVVYDIKDNRLRFKVSNFLKKTGYVRVQKSVFVSPYNPAVLSDTEAGLRRITRENEGYDIQIYVFSQASYENRIVLSKGYYIEEEEEFLV</sequence>
<dbReference type="GO" id="GO:0043571">
    <property type="term" value="P:maintenance of CRISPR repeat elements"/>
    <property type="evidence" value="ECO:0007669"/>
    <property type="project" value="UniProtKB-UniRule"/>
</dbReference>
<dbReference type="OrthoDB" id="75992at2157"/>
<dbReference type="CDD" id="cd09725">
    <property type="entry name" value="Cas2_I_II_III"/>
    <property type="match status" value="1"/>
</dbReference>
<dbReference type="Gene3D" id="3.30.70.240">
    <property type="match status" value="1"/>
</dbReference>
<feature type="binding site" evidence="8">
    <location>
        <position position="11"/>
    </location>
    <ligand>
        <name>Mg(2+)</name>
        <dbReference type="ChEBI" id="CHEBI:18420"/>
        <note>catalytic</note>
    </ligand>
</feature>
<evidence type="ECO:0000256" key="3">
    <source>
        <dbReference type="ARBA" id="ARBA00022723"/>
    </source>
</evidence>
<dbReference type="GO" id="GO:0016787">
    <property type="term" value="F:hydrolase activity"/>
    <property type="evidence" value="ECO:0007669"/>
    <property type="project" value="UniProtKB-KW"/>
</dbReference>
<evidence type="ECO:0000256" key="2">
    <source>
        <dbReference type="ARBA" id="ARBA00022722"/>
    </source>
</evidence>
<dbReference type="PANTHER" id="PTHR34405:SF3">
    <property type="entry name" value="CRISPR-ASSOCIATED ENDORIBONUCLEASE CAS2 3"/>
    <property type="match status" value="1"/>
</dbReference>
<dbReference type="GO" id="GO:0004521">
    <property type="term" value="F:RNA endonuclease activity"/>
    <property type="evidence" value="ECO:0007669"/>
    <property type="project" value="InterPro"/>
</dbReference>
<dbReference type="HOGENOM" id="CLU_161124_2_3_2"/>
<proteinExistence type="inferred from homology"/>
<dbReference type="SUPFAM" id="SSF143430">
    <property type="entry name" value="TTP0101/SSO1404-like"/>
    <property type="match status" value="1"/>
</dbReference>
<evidence type="ECO:0000256" key="7">
    <source>
        <dbReference type="ARBA" id="ARBA00023118"/>
    </source>
</evidence>
<evidence type="ECO:0000313" key="10">
    <source>
        <dbReference type="Proteomes" id="UP000067434"/>
    </source>
</evidence>
<keyword evidence="4 8" id="KW-0255">Endonuclease</keyword>
<organism evidence="9 10">
    <name type="scientific">Infirmifilum uzonense</name>
    <dbReference type="NCBI Taxonomy" id="1550241"/>
    <lineage>
        <taxon>Archaea</taxon>
        <taxon>Thermoproteota</taxon>
        <taxon>Thermoprotei</taxon>
        <taxon>Thermofilales</taxon>
        <taxon>Thermofilaceae</taxon>
        <taxon>Infirmifilum</taxon>
    </lineage>
</organism>
<evidence type="ECO:0000313" key="9">
    <source>
        <dbReference type="EMBL" id="AKG38429.1"/>
    </source>
</evidence>
<dbReference type="Pfam" id="PF09827">
    <property type="entry name" value="CRISPR_Cas2"/>
    <property type="match status" value="1"/>
</dbReference>
<comment type="similarity">
    <text evidence="8">Belongs to the CRISPR-associated endoribonuclease Cas2 protein family.</text>
</comment>
<evidence type="ECO:0000256" key="4">
    <source>
        <dbReference type="ARBA" id="ARBA00022759"/>
    </source>
</evidence>
<dbReference type="InterPro" id="IPR021127">
    <property type="entry name" value="CRISPR_associated_Cas2"/>
</dbReference>
<keyword evidence="5 8" id="KW-0378">Hydrolase</keyword>
<comment type="subunit">
    <text evidence="8">Homodimer, forms a heterotetramer with a Cas1 homodimer.</text>
</comment>